<name>A0A3R8L383_9FIRM</name>
<reference evidence="1" key="1">
    <citation type="submission" date="2018-10" db="EMBL/GenBank/DDBJ databases">
        <title>Schaedlerella arabinophila gen. nov. sp. nov., isolated from the mouse intestinal tract and comparative analysis with the genome of the closely related altered Schaedler flora strain ASF502.</title>
        <authorList>
            <person name="Miyake S."/>
            <person name="Soh M."/>
            <person name="Seedorf H."/>
        </authorList>
    </citation>
    <scope>NUCLEOTIDE SEQUENCE [LARGE SCALE GENOMIC DNA]</scope>
    <source>
        <strain evidence="1">DSM 106076</strain>
    </source>
</reference>
<dbReference type="Proteomes" id="UP000274920">
    <property type="component" value="Unassembled WGS sequence"/>
</dbReference>
<dbReference type="EMBL" id="RHJS01000002">
    <property type="protein sequence ID" value="RRK34072.1"/>
    <property type="molecule type" value="Genomic_DNA"/>
</dbReference>
<sequence length="137" mass="16198">MIDLEYSRYMTELLMDNRLTEKLRSHRFDTLRKMRGIAAQYKEEGFLPELVETVFCKKADFIMRAKTKAELEEIIKPSSPRYSGGIFYPGNPYHVEEEELILWSKTSLKAPLISQGYKRYQELFEKYVKDEARNEAA</sequence>
<organism evidence="1 2">
    <name type="scientific">Schaedlerella arabinosiphila</name>
    <dbReference type="NCBI Taxonomy" id="2044587"/>
    <lineage>
        <taxon>Bacteria</taxon>
        <taxon>Bacillati</taxon>
        <taxon>Bacillota</taxon>
        <taxon>Clostridia</taxon>
        <taxon>Lachnospirales</taxon>
        <taxon>Lachnospiraceae</taxon>
        <taxon>Schaedlerella</taxon>
    </lineage>
</organism>
<proteinExistence type="predicted"/>
<gene>
    <name evidence="1" type="ORF">EBB54_24035</name>
</gene>
<dbReference type="RefSeq" id="WP_125129243.1">
    <property type="nucleotide sequence ID" value="NZ_RHJS01000002.1"/>
</dbReference>
<dbReference type="AlphaFoldDB" id="A0A3R8L383"/>
<evidence type="ECO:0000313" key="1">
    <source>
        <dbReference type="EMBL" id="RRK34072.1"/>
    </source>
</evidence>
<evidence type="ECO:0000313" key="2">
    <source>
        <dbReference type="Proteomes" id="UP000274920"/>
    </source>
</evidence>
<protein>
    <submittedName>
        <fullName evidence="1">Uncharacterized protein</fullName>
    </submittedName>
</protein>
<accession>A0A3R8L383</accession>
<comment type="caution">
    <text evidence="1">The sequence shown here is derived from an EMBL/GenBank/DDBJ whole genome shotgun (WGS) entry which is preliminary data.</text>
</comment>
<keyword evidence="2" id="KW-1185">Reference proteome</keyword>